<evidence type="ECO:0000313" key="10">
    <source>
        <dbReference type="Proteomes" id="UP000266568"/>
    </source>
</evidence>
<keyword evidence="7" id="KW-0472">Membrane</keyword>
<keyword evidence="4 5" id="KW-0413">Isomerase</keyword>
<keyword evidence="10" id="KW-1185">Reference proteome</keyword>
<dbReference type="InterPro" id="IPR046357">
    <property type="entry name" value="PPIase_dom_sf"/>
</dbReference>
<dbReference type="PANTHER" id="PTHR43811:SF19">
    <property type="entry name" value="39 KDA FK506-BINDING NUCLEAR PROTEIN"/>
    <property type="match status" value="1"/>
</dbReference>
<dbReference type="EC" id="5.2.1.8" evidence="6"/>
<evidence type="ECO:0000313" key="9">
    <source>
        <dbReference type="EMBL" id="RIA45701.1"/>
    </source>
</evidence>
<organism evidence="9 10">
    <name type="scientific">Hephaestia caeni</name>
    <dbReference type="NCBI Taxonomy" id="645617"/>
    <lineage>
        <taxon>Bacteria</taxon>
        <taxon>Pseudomonadati</taxon>
        <taxon>Pseudomonadota</taxon>
        <taxon>Alphaproteobacteria</taxon>
        <taxon>Sphingomonadales</taxon>
        <taxon>Sphingomonadaceae</taxon>
        <taxon>Hephaestia</taxon>
    </lineage>
</organism>
<gene>
    <name evidence="9" type="ORF">DFR49_0226</name>
</gene>
<dbReference type="Gene3D" id="3.10.50.40">
    <property type="match status" value="1"/>
</dbReference>
<dbReference type="RefSeq" id="WP_119034213.1">
    <property type="nucleotide sequence ID" value="NZ_QXDC01000002.1"/>
</dbReference>
<sequence length="194" mass="20524">MSVTAVPLQPTPRRILVMLWVGILAAIAIAVGLAFAAPSNPVSGFLATNAHEDGVVQTASGLQYKVLEPGKGAAPTDEDVALVNYDGKLVDGSQFDQSQQPVPFPLGEQAAIPGFEEALKLMPKGAKYRVWIKPDLGYGADEKKDQTGKVVIPANSILVFDIDMLDFLPKAVIRQMQMQQQMMGGAGGPPPGGQ</sequence>
<evidence type="ECO:0000256" key="4">
    <source>
        <dbReference type="ARBA" id="ARBA00023235"/>
    </source>
</evidence>
<dbReference type="GO" id="GO:0006457">
    <property type="term" value="P:protein folding"/>
    <property type="evidence" value="ECO:0007669"/>
    <property type="project" value="InterPro"/>
</dbReference>
<evidence type="ECO:0000256" key="2">
    <source>
        <dbReference type="ARBA" id="ARBA00006577"/>
    </source>
</evidence>
<feature type="domain" description="PPIase FKBP-type" evidence="8">
    <location>
        <begin position="78"/>
        <end position="168"/>
    </location>
</feature>
<evidence type="ECO:0000256" key="6">
    <source>
        <dbReference type="RuleBase" id="RU003915"/>
    </source>
</evidence>
<evidence type="ECO:0000259" key="8">
    <source>
        <dbReference type="PROSITE" id="PS50059"/>
    </source>
</evidence>
<proteinExistence type="inferred from homology"/>
<name>A0A397PJ45_9SPHN</name>
<dbReference type="PANTHER" id="PTHR43811">
    <property type="entry name" value="FKBP-TYPE PEPTIDYL-PROLYL CIS-TRANS ISOMERASE FKPA"/>
    <property type="match status" value="1"/>
</dbReference>
<feature type="transmembrane region" description="Helical" evidence="7">
    <location>
        <begin position="15"/>
        <end position="36"/>
    </location>
</feature>
<keyword evidence="3 5" id="KW-0697">Rotamase</keyword>
<accession>A0A397PJ45</accession>
<dbReference type="AlphaFoldDB" id="A0A397PJ45"/>
<dbReference type="OrthoDB" id="9812109at2"/>
<comment type="similarity">
    <text evidence="2 6">Belongs to the FKBP-type PPIase family.</text>
</comment>
<evidence type="ECO:0000256" key="5">
    <source>
        <dbReference type="PROSITE-ProRule" id="PRU00277"/>
    </source>
</evidence>
<dbReference type="InterPro" id="IPR001179">
    <property type="entry name" value="PPIase_FKBP_dom"/>
</dbReference>
<dbReference type="PROSITE" id="PS50059">
    <property type="entry name" value="FKBP_PPIASE"/>
    <property type="match status" value="1"/>
</dbReference>
<protein>
    <recommendedName>
        <fullName evidence="6">Peptidyl-prolyl cis-trans isomerase</fullName>
        <ecNumber evidence="6">5.2.1.8</ecNumber>
    </recommendedName>
</protein>
<dbReference type="GO" id="GO:0003755">
    <property type="term" value="F:peptidyl-prolyl cis-trans isomerase activity"/>
    <property type="evidence" value="ECO:0007669"/>
    <property type="project" value="UniProtKB-UniRule"/>
</dbReference>
<evidence type="ECO:0000256" key="7">
    <source>
        <dbReference type="SAM" id="Phobius"/>
    </source>
</evidence>
<dbReference type="Pfam" id="PF01346">
    <property type="entry name" value="FKBP_N"/>
    <property type="match status" value="1"/>
</dbReference>
<keyword evidence="7" id="KW-0812">Transmembrane</keyword>
<comment type="catalytic activity">
    <reaction evidence="1 5 6">
        <text>[protein]-peptidylproline (omega=180) = [protein]-peptidylproline (omega=0)</text>
        <dbReference type="Rhea" id="RHEA:16237"/>
        <dbReference type="Rhea" id="RHEA-COMP:10747"/>
        <dbReference type="Rhea" id="RHEA-COMP:10748"/>
        <dbReference type="ChEBI" id="CHEBI:83833"/>
        <dbReference type="ChEBI" id="CHEBI:83834"/>
        <dbReference type="EC" id="5.2.1.8"/>
    </reaction>
</comment>
<keyword evidence="7" id="KW-1133">Transmembrane helix</keyword>
<dbReference type="Pfam" id="PF00254">
    <property type="entry name" value="FKBP_C"/>
    <property type="match status" value="1"/>
</dbReference>
<reference evidence="9 10" key="1">
    <citation type="submission" date="2018-08" db="EMBL/GenBank/DDBJ databases">
        <title>Genomic Encyclopedia of Type Strains, Phase IV (KMG-IV): sequencing the most valuable type-strain genomes for metagenomic binning, comparative biology and taxonomic classification.</title>
        <authorList>
            <person name="Goeker M."/>
        </authorList>
    </citation>
    <scope>NUCLEOTIDE SEQUENCE [LARGE SCALE GENOMIC DNA]</scope>
    <source>
        <strain evidence="9 10">DSM 25527</strain>
    </source>
</reference>
<dbReference type="InterPro" id="IPR000774">
    <property type="entry name" value="PPIase_FKBP_N"/>
</dbReference>
<dbReference type="SUPFAM" id="SSF54534">
    <property type="entry name" value="FKBP-like"/>
    <property type="match status" value="1"/>
</dbReference>
<dbReference type="Proteomes" id="UP000266568">
    <property type="component" value="Unassembled WGS sequence"/>
</dbReference>
<evidence type="ECO:0000256" key="3">
    <source>
        <dbReference type="ARBA" id="ARBA00023110"/>
    </source>
</evidence>
<evidence type="ECO:0000256" key="1">
    <source>
        <dbReference type="ARBA" id="ARBA00000971"/>
    </source>
</evidence>
<dbReference type="EMBL" id="QXDC01000002">
    <property type="protein sequence ID" value="RIA45701.1"/>
    <property type="molecule type" value="Genomic_DNA"/>
</dbReference>
<comment type="caution">
    <text evidence="9">The sequence shown here is derived from an EMBL/GenBank/DDBJ whole genome shotgun (WGS) entry which is preliminary data.</text>
</comment>